<protein>
    <submittedName>
        <fullName evidence="1">Uncharacterized protein</fullName>
    </submittedName>
</protein>
<dbReference type="RefSeq" id="WP_112790434.1">
    <property type="nucleotide sequence ID" value="NZ_NAQV01000026.1"/>
</dbReference>
<comment type="caution">
    <text evidence="1">The sequence shown here is derived from an EMBL/GenBank/DDBJ whole genome shotgun (WGS) entry which is preliminary data.</text>
</comment>
<evidence type="ECO:0000313" key="2">
    <source>
        <dbReference type="Proteomes" id="UP000249099"/>
    </source>
</evidence>
<dbReference type="AlphaFoldDB" id="A0A328KRS0"/>
<organism evidence="1 2">
    <name type="scientific">Dolosigranulum pigrum</name>
    <dbReference type="NCBI Taxonomy" id="29394"/>
    <lineage>
        <taxon>Bacteria</taxon>
        <taxon>Bacillati</taxon>
        <taxon>Bacillota</taxon>
        <taxon>Bacilli</taxon>
        <taxon>Lactobacillales</taxon>
        <taxon>Carnobacteriaceae</taxon>
        <taxon>Dolosigranulum</taxon>
    </lineage>
</organism>
<evidence type="ECO:0000313" key="1">
    <source>
        <dbReference type="EMBL" id="RAN62212.1"/>
    </source>
</evidence>
<dbReference type="Proteomes" id="UP000249099">
    <property type="component" value="Unassembled WGS sequence"/>
</dbReference>
<proteinExistence type="predicted"/>
<name>A0A328KRS0_9LACT</name>
<accession>A0A328KRS0</accession>
<sequence length="188" mass="22956">MLRQQILKEILNNKETIEVPKQIIAIFEEYDDIDRLYDDFMDGLFDERISRWFSRYFKTVVRIAFEKKNYVPMKQRYYVRLVKGEYGYMNFNKYDKSVSFEHYTPQLFSNESAVMTQFTEDDIRLLDNAGVVPQQYAYMYKEEPVDELDVDYETVFYVPVYDPEWLESNLFAMRYKDNSMKREGRFYV</sequence>
<reference evidence="1 2" key="1">
    <citation type="submission" date="2017-03" db="EMBL/GenBank/DDBJ databases">
        <title>wgs assembly of Dolosigranulum pigrum KPL CDC strains.</title>
        <authorList>
            <person name="Brugger S.D."/>
            <person name="Pettigrew M."/>
            <person name="Kong Y."/>
            <person name="Lemon K.P."/>
        </authorList>
    </citation>
    <scope>NUCLEOTIDE SEQUENCE [LARGE SCALE GENOMIC DNA]</scope>
    <source>
        <strain evidence="1 2">KPL1931_CDC4294-98</strain>
    </source>
</reference>
<dbReference type="EMBL" id="NAQV01000026">
    <property type="protein sequence ID" value="RAN62212.1"/>
    <property type="molecule type" value="Genomic_DNA"/>
</dbReference>
<gene>
    <name evidence="1" type="ORF">B8A44_08040</name>
</gene>